<dbReference type="PROSITE" id="PS00107">
    <property type="entry name" value="PROTEIN_KINASE_ATP"/>
    <property type="match status" value="1"/>
</dbReference>
<evidence type="ECO:0000256" key="4">
    <source>
        <dbReference type="ARBA" id="ARBA00022777"/>
    </source>
</evidence>
<dbReference type="InterPro" id="IPR006553">
    <property type="entry name" value="Leu-rich_rpt_Cys-con_subtyp"/>
</dbReference>
<accession>L8HH94</accession>
<evidence type="ECO:0000256" key="6">
    <source>
        <dbReference type="ARBA" id="ARBA00061588"/>
    </source>
</evidence>
<keyword evidence="2" id="KW-0808">Transferase</keyword>
<dbReference type="SUPFAM" id="SSF52047">
    <property type="entry name" value="RNI-like"/>
    <property type="match status" value="1"/>
</dbReference>
<evidence type="ECO:0000313" key="10">
    <source>
        <dbReference type="Proteomes" id="UP000011083"/>
    </source>
</evidence>
<dbReference type="InterPro" id="IPR050235">
    <property type="entry name" value="CK1_Ser-Thr_kinase"/>
</dbReference>
<feature type="domain" description="Protein kinase" evidence="8">
    <location>
        <begin position="15"/>
        <end position="274"/>
    </location>
</feature>
<dbReference type="Gene3D" id="3.80.10.10">
    <property type="entry name" value="Ribonuclease Inhibitor"/>
    <property type="match status" value="2"/>
</dbReference>
<dbReference type="GO" id="GO:0015630">
    <property type="term" value="C:microtubule cytoskeleton"/>
    <property type="evidence" value="ECO:0007669"/>
    <property type="project" value="UniProtKB-ARBA"/>
</dbReference>
<keyword evidence="1" id="KW-0723">Serine/threonine-protein kinase</keyword>
<dbReference type="SMART" id="SM00367">
    <property type="entry name" value="LRR_CC"/>
    <property type="match status" value="9"/>
</dbReference>
<dbReference type="EMBL" id="KB007840">
    <property type="protein sequence ID" value="ELR24053.1"/>
    <property type="molecule type" value="Genomic_DNA"/>
</dbReference>
<keyword evidence="3 7" id="KW-0547">Nucleotide-binding</keyword>
<dbReference type="InterPro" id="IPR011009">
    <property type="entry name" value="Kinase-like_dom_sf"/>
</dbReference>
<dbReference type="SMART" id="SM00220">
    <property type="entry name" value="S_TKc"/>
    <property type="match status" value="1"/>
</dbReference>
<evidence type="ECO:0000256" key="3">
    <source>
        <dbReference type="ARBA" id="ARBA00022741"/>
    </source>
</evidence>
<dbReference type="Pfam" id="PF25372">
    <property type="entry name" value="DUF7885"/>
    <property type="match status" value="1"/>
</dbReference>
<gene>
    <name evidence="9" type="ORF">ACA1_144450</name>
</gene>
<dbReference type="Gene3D" id="1.10.510.10">
    <property type="entry name" value="Transferase(Phosphotransferase) domain 1"/>
    <property type="match status" value="1"/>
</dbReference>
<dbReference type="GO" id="GO:0005524">
    <property type="term" value="F:ATP binding"/>
    <property type="evidence" value="ECO:0007669"/>
    <property type="project" value="UniProtKB-UniRule"/>
</dbReference>
<dbReference type="FunFam" id="1.10.510.10:FF:000481">
    <property type="entry name" value="Asator, isoform D"/>
    <property type="match status" value="1"/>
</dbReference>
<dbReference type="InterPro" id="IPR017441">
    <property type="entry name" value="Protein_kinase_ATP_BS"/>
</dbReference>
<dbReference type="Proteomes" id="UP000011083">
    <property type="component" value="Unassembled WGS sequence"/>
</dbReference>
<sequence length="815" mass="92617">MSSMLNGSHIIKGRWKILRKIGQGAFGEIYSGRDINTNKLVAIKVERVDSKKQVLKLEVAVLKKLQTCPWVVQFITCGRHNDYNYMVMELLGENISELRRKQPGGKFSMLTTCKLGMQMLRAIEAVHELGYLHRDIKPSNYAIGLTPEKRNTVYLIDFGLARKYVLSNGEVRPARESTGFRGTARYAAINSHESKDLGRRDDLWSLFYVLLEFSNGQLPWRRIKDKDHVGDMKKRLNNPELVADSPEEFLKFMEHLQSLRYGDRPDYKYLHTLLASLFHRLNGDESTPFDWETIPMRKTKRPRPLPSLVDLCFIRVASHIEQYNIRQVTGTLLPAVKKKMLDFLIRINNGRLPRAVLDRLLDEQLEELDLISCEFNEADYHQLATTCTKLRRLTLGATTDGIVKAVVTHNHNLEELSIYCSSKLSSRAIKLVAEHCPNLQVLKLKCSEKITDKSIDTVLRNCPHLRELSLFGCKKIKGTAFRTFVSGKTASKKRPLRLQSLNLSYCELSKKGFKTLAKVCSDLQSLNFSPLSTSFKITSGDFIQLIQCCANLTTLDLSNYHFEMDAILLEVSKTCKGLSSLLLDGIGMTDYGLQNVVQQCTKLQTLRFRYGDGVTDSSLLAIAQYCTGLKSLTLDFWNKFNQLSVSDNAIKKLLCACTQLVELSLCNCMILTGACFPENGYFPSLQVLNLSECIQLNDAAIKRITEACPNLRRLELNNLNNLTEASLHAIAVGCPLLEDLYLISCSCFTDEAIRTLLRGMPKLFVQVTRYTDFDLRGSLKEVHCTTVDDIFSRYPNTFRERAFEKTRKRLFGMEG</sequence>
<evidence type="ECO:0000259" key="8">
    <source>
        <dbReference type="PROSITE" id="PS50011"/>
    </source>
</evidence>
<dbReference type="InterPro" id="IPR047916">
    <property type="entry name" value="TTBK_Asator-like_STKc"/>
</dbReference>
<keyword evidence="4 9" id="KW-0418">Kinase</keyword>
<dbReference type="FunFam" id="3.30.200.20:FF:000358">
    <property type="entry name" value="Tau tubulin kinase 2b"/>
    <property type="match status" value="1"/>
</dbReference>
<dbReference type="STRING" id="1257118.L8HH94"/>
<dbReference type="InterPro" id="IPR000719">
    <property type="entry name" value="Prot_kinase_dom"/>
</dbReference>
<dbReference type="SUPFAM" id="SSF56112">
    <property type="entry name" value="Protein kinase-like (PK-like)"/>
    <property type="match status" value="1"/>
</dbReference>
<dbReference type="KEGG" id="acan:ACA1_144450"/>
<dbReference type="RefSeq" id="XP_004353581.1">
    <property type="nucleotide sequence ID" value="XM_004353529.1"/>
</dbReference>
<evidence type="ECO:0000313" key="9">
    <source>
        <dbReference type="EMBL" id="ELR24053.1"/>
    </source>
</evidence>
<dbReference type="PANTHER" id="PTHR11909">
    <property type="entry name" value="CASEIN KINASE-RELATED"/>
    <property type="match status" value="1"/>
</dbReference>
<keyword evidence="5 7" id="KW-0067">ATP-binding</keyword>
<dbReference type="VEuPathDB" id="AmoebaDB:ACA1_144450"/>
<dbReference type="AlphaFoldDB" id="L8HH94"/>
<name>L8HH94_ACACF</name>
<dbReference type="PROSITE" id="PS50011">
    <property type="entry name" value="PROTEIN_KINASE_DOM"/>
    <property type="match status" value="1"/>
</dbReference>
<organism evidence="9 10">
    <name type="scientific">Acanthamoeba castellanii (strain ATCC 30010 / Neff)</name>
    <dbReference type="NCBI Taxonomy" id="1257118"/>
    <lineage>
        <taxon>Eukaryota</taxon>
        <taxon>Amoebozoa</taxon>
        <taxon>Discosea</taxon>
        <taxon>Longamoebia</taxon>
        <taxon>Centramoebida</taxon>
        <taxon>Acanthamoebidae</taxon>
        <taxon>Acanthamoeba</taxon>
    </lineage>
</organism>
<comment type="similarity">
    <text evidence="6">Belongs to the protein kinase superfamily. CK1 Ser/Thr protein kinase family.</text>
</comment>
<protein>
    <submittedName>
        <fullName evidence="9">Protein kinase domain containing protein</fullName>
    </submittedName>
</protein>
<keyword evidence="10" id="KW-1185">Reference proteome</keyword>
<feature type="binding site" evidence="7">
    <location>
        <position position="44"/>
    </location>
    <ligand>
        <name>ATP</name>
        <dbReference type="ChEBI" id="CHEBI:30616"/>
    </ligand>
</feature>
<dbReference type="CDD" id="cd14017">
    <property type="entry name" value="STKc_TTBK"/>
    <property type="match status" value="1"/>
</dbReference>
<dbReference type="OrthoDB" id="5800476at2759"/>
<dbReference type="InterPro" id="IPR032675">
    <property type="entry name" value="LRR_dom_sf"/>
</dbReference>
<proteinExistence type="inferred from homology"/>
<dbReference type="Pfam" id="PF00069">
    <property type="entry name" value="Pkinase"/>
    <property type="match status" value="1"/>
</dbReference>
<reference evidence="9 10" key="1">
    <citation type="journal article" date="2013" name="Genome Biol.">
        <title>Genome of Acanthamoeba castellanii highlights extensive lateral gene transfer and early evolution of tyrosine kinase signaling.</title>
        <authorList>
            <person name="Clarke M."/>
            <person name="Lohan A.J."/>
            <person name="Liu B."/>
            <person name="Lagkouvardos I."/>
            <person name="Roy S."/>
            <person name="Zafar N."/>
            <person name="Bertelli C."/>
            <person name="Schilde C."/>
            <person name="Kianianmomeni A."/>
            <person name="Burglin T.R."/>
            <person name="Frech C."/>
            <person name="Turcotte B."/>
            <person name="Kopec K.O."/>
            <person name="Synnott J.M."/>
            <person name="Choo C."/>
            <person name="Paponov I."/>
            <person name="Finkler A."/>
            <person name="Soon Heng Tan C."/>
            <person name="Hutchins A.P."/>
            <person name="Weinmeier T."/>
            <person name="Rattei T."/>
            <person name="Chu J.S."/>
            <person name="Gimenez G."/>
            <person name="Irimia M."/>
            <person name="Rigden D.J."/>
            <person name="Fitzpatrick D.A."/>
            <person name="Lorenzo-Morales J."/>
            <person name="Bateman A."/>
            <person name="Chiu C.H."/>
            <person name="Tang P."/>
            <person name="Hegemann P."/>
            <person name="Fromm H."/>
            <person name="Raoult D."/>
            <person name="Greub G."/>
            <person name="Miranda-Saavedra D."/>
            <person name="Chen N."/>
            <person name="Nash P."/>
            <person name="Ginger M.L."/>
            <person name="Horn M."/>
            <person name="Schaap P."/>
            <person name="Caler L."/>
            <person name="Loftus B."/>
        </authorList>
    </citation>
    <scope>NUCLEOTIDE SEQUENCE [LARGE SCALE GENOMIC DNA]</scope>
    <source>
        <strain evidence="9 10">Neff</strain>
    </source>
</reference>
<dbReference type="GO" id="GO:0004674">
    <property type="term" value="F:protein serine/threonine kinase activity"/>
    <property type="evidence" value="ECO:0007669"/>
    <property type="project" value="UniProtKB-KW"/>
</dbReference>
<dbReference type="InterPro" id="IPR057207">
    <property type="entry name" value="FBXL15_LRR"/>
</dbReference>
<evidence type="ECO:0000256" key="7">
    <source>
        <dbReference type="PROSITE-ProRule" id="PRU10141"/>
    </source>
</evidence>
<evidence type="ECO:0000256" key="5">
    <source>
        <dbReference type="ARBA" id="ARBA00022840"/>
    </source>
</evidence>
<evidence type="ECO:0000256" key="2">
    <source>
        <dbReference type="ARBA" id="ARBA00022679"/>
    </source>
</evidence>
<dbReference type="GeneID" id="14925054"/>
<evidence type="ECO:0000256" key="1">
    <source>
        <dbReference type="ARBA" id="ARBA00022527"/>
    </source>
</evidence>